<dbReference type="InterPro" id="IPR016024">
    <property type="entry name" value="ARM-type_fold"/>
</dbReference>
<name>A0A8J4V0N1_9MYCE</name>
<dbReference type="GO" id="GO:0005635">
    <property type="term" value="C:nuclear envelope"/>
    <property type="evidence" value="ECO:0007669"/>
    <property type="project" value="TreeGrafter"/>
</dbReference>
<comment type="similarity">
    <text evidence="2">Belongs to the importin beta family.</text>
</comment>
<comment type="caution">
    <text evidence="6">The sequence shown here is derived from an EMBL/GenBank/DDBJ whole genome shotgun (WGS) entry which is preliminary data.</text>
</comment>
<evidence type="ECO:0000256" key="2">
    <source>
        <dbReference type="ARBA" id="ARBA00007991"/>
    </source>
</evidence>
<keyword evidence="4" id="KW-0539">Nucleus</keyword>
<evidence type="ECO:0000313" key="6">
    <source>
        <dbReference type="EMBL" id="KAF2075975.1"/>
    </source>
</evidence>
<evidence type="ECO:0000313" key="7">
    <source>
        <dbReference type="Proteomes" id="UP000695562"/>
    </source>
</evidence>
<dbReference type="InterPro" id="IPR001494">
    <property type="entry name" value="Importin-beta_N"/>
</dbReference>
<sequence>MNKEIVYQLLQSALSGENVTLAQEKLLELNKQPLFSTFLIDILLDQSIPSGIRLSACITFKNIVKTNWRKKANVQSIISDQERVVYKEKLLFLISNSVNPQDLVLTKNVSNIIGMISRIDYPQEWPNLLTYLLEVVEKSNNQTVKISALDTIKCVVNELASRRVVVGKEFFANLSKDLFNYFNRIWLEGSKVFIKSLQDNIKDQIGLKESQQFQFSYQVLLLVSKILRRLIEFGFTDYEKNADICQFYENDIQFLNQIMNQSRNLIVDMELATKIDHYIYINQKIMIKSQHQQPCSFIKLLPITLNYFTNQVLFYNPHSTNNPTLNQESMQRVMAQSTNYLKSVVDCTSYQSSYLDEDSDEKLSMDVLVANNAKKTNDKLSPVEVAQNQIKQHFNYDCLAKLLKALVSNYLIIDKEELERWESAPEDYLADQEQTDSDYQLKPSGYDLFIILMRHFHTDCVAIDINMLEYVTSQTGQLSDPMLLLKEACYMTIGLGYHELYDKVNFNLVFSNLLINELKSQDPRFKIIKRRILWLMSYWVGKIPAEMKNTVVEILLEFLNHQDLIVSLTAGDALKAYIDDWEFSFEEYTPYLEVTLQSLLNLFKRCEEVPTKTTLLSILGVVFLKFNQHIKPYSASILNLFVTLWDNGDSETLLKSSIVRCLSFFLQALNSDPQEYYSLIVPLINVSTDPNNEEERSYILEDGLELWYQTIIRVPNNGLTQEFLQLFANWIATMELSFENTPICFKILDAYLLLGQVDFLRAYGQKLVSNVLEKVIGDIEEDLSATVIKPLDRIISILPVDGTILLEPILYKLFTILVLQTEDSTITNDCYTSVFSRLLAMNPMGFFQFVDKLPLDTYSCNSRKELYSKFFTTLYDKIDSITTTESRKLLAIGLCNLLIVQREELLEQWSHIITFVVGMKSDIQSLDDEYPNPYCDDGTELPDSSGVDIQSKALESKDPIKTVDINLYLLNKIQEASNLNGPAFQSMLSSLHPKVLELALNK</sequence>
<reference evidence="6" key="1">
    <citation type="submission" date="2020-01" db="EMBL/GenBank/DDBJ databases">
        <title>Development of genomics and gene disruption for Polysphondylium violaceum indicates a role for the polyketide synthase stlB in stalk morphogenesis.</title>
        <authorList>
            <person name="Narita B."/>
            <person name="Kawabe Y."/>
            <person name="Kin K."/>
            <person name="Saito T."/>
            <person name="Gibbs R."/>
            <person name="Kuspa A."/>
            <person name="Muzny D."/>
            <person name="Queller D."/>
            <person name="Richards S."/>
            <person name="Strassman J."/>
            <person name="Sucgang R."/>
            <person name="Worley K."/>
            <person name="Schaap P."/>
        </authorList>
    </citation>
    <scope>NUCLEOTIDE SEQUENCE</scope>
    <source>
        <strain evidence="6">QSvi11</strain>
    </source>
</reference>
<evidence type="ECO:0000259" key="5">
    <source>
        <dbReference type="PROSITE" id="PS50166"/>
    </source>
</evidence>
<feature type="domain" description="Importin N-terminal" evidence="5">
    <location>
        <begin position="22"/>
        <end position="96"/>
    </location>
</feature>
<evidence type="ECO:0000256" key="3">
    <source>
        <dbReference type="ARBA" id="ARBA00022448"/>
    </source>
</evidence>
<dbReference type="GO" id="GO:0031267">
    <property type="term" value="F:small GTPase binding"/>
    <property type="evidence" value="ECO:0007669"/>
    <property type="project" value="InterPro"/>
</dbReference>
<keyword evidence="3" id="KW-0813">Transport</keyword>
<organism evidence="6 7">
    <name type="scientific">Polysphondylium violaceum</name>
    <dbReference type="NCBI Taxonomy" id="133409"/>
    <lineage>
        <taxon>Eukaryota</taxon>
        <taxon>Amoebozoa</taxon>
        <taxon>Evosea</taxon>
        <taxon>Eumycetozoa</taxon>
        <taxon>Dictyostelia</taxon>
        <taxon>Dictyosteliales</taxon>
        <taxon>Dictyosteliaceae</taxon>
        <taxon>Polysphondylium</taxon>
    </lineage>
</organism>
<dbReference type="Proteomes" id="UP000695562">
    <property type="component" value="Unassembled WGS sequence"/>
</dbReference>
<comment type="subcellular location">
    <subcellularLocation>
        <location evidence="1">Nucleus</location>
    </subcellularLocation>
</comment>
<dbReference type="GO" id="GO:0006606">
    <property type="term" value="P:protein import into nucleus"/>
    <property type="evidence" value="ECO:0007669"/>
    <property type="project" value="TreeGrafter"/>
</dbReference>
<dbReference type="GO" id="GO:0005829">
    <property type="term" value="C:cytosol"/>
    <property type="evidence" value="ECO:0007669"/>
    <property type="project" value="TreeGrafter"/>
</dbReference>
<dbReference type="PANTHER" id="PTHR10997:SF7">
    <property type="entry name" value="IMPORTIN-11"/>
    <property type="match status" value="1"/>
</dbReference>
<dbReference type="SUPFAM" id="SSF48371">
    <property type="entry name" value="ARM repeat"/>
    <property type="match status" value="1"/>
</dbReference>
<dbReference type="Pfam" id="PF25758">
    <property type="entry name" value="TPR_IPO11"/>
    <property type="match status" value="1"/>
</dbReference>
<dbReference type="SMART" id="SM00913">
    <property type="entry name" value="IBN_N"/>
    <property type="match status" value="1"/>
</dbReference>
<accession>A0A8J4V0N1</accession>
<dbReference type="Pfam" id="PF03810">
    <property type="entry name" value="IBN_N"/>
    <property type="match status" value="1"/>
</dbReference>
<evidence type="ECO:0000256" key="1">
    <source>
        <dbReference type="ARBA" id="ARBA00004123"/>
    </source>
</evidence>
<dbReference type="InterPro" id="IPR058669">
    <property type="entry name" value="TPR_IPO7/11-like"/>
</dbReference>
<dbReference type="InterPro" id="IPR011989">
    <property type="entry name" value="ARM-like"/>
</dbReference>
<evidence type="ECO:0000256" key="4">
    <source>
        <dbReference type="ARBA" id="ARBA00023242"/>
    </source>
</evidence>
<keyword evidence="7" id="KW-1185">Reference proteome</keyword>
<dbReference type="PANTHER" id="PTHR10997">
    <property type="entry name" value="IMPORTIN-7, 8, 11"/>
    <property type="match status" value="1"/>
</dbReference>
<dbReference type="OrthoDB" id="361693at2759"/>
<proteinExistence type="inferred from homology"/>
<dbReference type="PROSITE" id="PS50166">
    <property type="entry name" value="IMPORTIN_B_NT"/>
    <property type="match status" value="1"/>
</dbReference>
<dbReference type="Gene3D" id="1.25.10.10">
    <property type="entry name" value="Leucine-rich Repeat Variant"/>
    <property type="match status" value="1"/>
</dbReference>
<dbReference type="AlphaFoldDB" id="A0A8J4V0N1"/>
<gene>
    <name evidence="6" type="ORF">CYY_002731</name>
</gene>
<dbReference type="EMBL" id="AJWJ01000078">
    <property type="protein sequence ID" value="KAF2075975.1"/>
    <property type="molecule type" value="Genomic_DNA"/>
</dbReference>
<protein>
    <recommendedName>
        <fullName evidence="5">Importin N-terminal domain-containing protein</fullName>
    </recommendedName>
</protein>